<dbReference type="AlphaFoldDB" id="H0I045"/>
<dbReference type="SUPFAM" id="SSF51011">
    <property type="entry name" value="Glycosyl hydrolase domain"/>
    <property type="match status" value="1"/>
</dbReference>
<dbReference type="CDD" id="cd11326">
    <property type="entry name" value="AmyAc_Glg_debranch"/>
    <property type="match status" value="1"/>
</dbReference>
<feature type="compositionally biased region" description="Basic and acidic residues" evidence="4">
    <location>
        <begin position="444"/>
        <end position="457"/>
    </location>
</feature>
<dbReference type="GO" id="GO:0005980">
    <property type="term" value="P:glycogen catabolic process"/>
    <property type="evidence" value="ECO:0007669"/>
    <property type="project" value="InterPro"/>
</dbReference>
<evidence type="ECO:0000259" key="5">
    <source>
        <dbReference type="SMART" id="SM00642"/>
    </source>
</evidence>
<dbReference type="InterPro" id="IPR014756">
    <property type="entry name" value="Ig_E-set"/>
</dbReference>
<evidence type="ECO:0000256" key="4">
    <source>
        <dbReference type="SAM" id="MobiDB-lite"/>
    </source>
</evidence>
<comment type="similarity">
    <text evidence="1">Belongs to the glycosyl hydrolase 13 family.</text>
</comment>
<gene>
    <name evidence="6" type="ORF">MAXJ12_29160</name>
</gene>
<dbReference type="InterPro" id="IPR006047">
    <property type="entry name" value="GH13_cat_dom"/>
</dbReference>
<dbReference type="SMART" id="SM00642">
    <property type="entry name" value="Aamy"/>
    <property type="match status" value="1"/>
</dbReference>
<dbReference type="Gene3D" id="2.60.40.1180">
    <property type="entry name" value="Golgi alpha-mannosidase II"/>
    <property type="match status" value="1"/>
</dbReference>
<name>H0I045_9HYPH</name>
<proteinExistence type="inferred from homology"/>
<evidence type="ECO:0000313" key="7">
    <source>
        <dbReference type="Proteomes" id="UP000003250"/>
    </source>
</evidence>
<protein>
    <submittedName>
        <fullName evidence="6">Glycogen debranching enzyme GlgX</fullName>
    </submittedName>
</protein>
<dbReference type="Gene3D" id="2.60.40.10">
    <property type="entry name" value="Immunoglobulins"/>
    <property type="match status" value="1"/>
</dbReference>
<dbReference type="InterPro" id="IPR044505">
    <property type="entry name" value="GlgX_Isoamylase_N_E_set"/>
</dbReference>
<dbReference type="InterPro" id="IPR013780">
    <property type="entry name" value="Glyco_hydro_b"/>
</dbReference>
<dbReference type="InterPro" id="IPR011837">
    <property type="entry name" value="Glycogen_debranch_GlgX"/>
</dbReference>
<feature type="region of interest" description="Disordered" evidence="4">
    <location>
        <begin position="444"/>
        <end position="470"/>
    </location>
</feature>
<dbReference type="InterPro" id="IPR017853">
    <property type="entry name" value="GH"/>
</dbReference>
<dbReference type="SUPFAM" id="SSF51445">
    <property type="entry name" value="(Trans)glycosidases"/>
    <property type="match status" value="1"/>
</dbReference>
<evidence type="ECO:0000256" key="3">
    <source>
        <dbReference type="ARBA" id="ARBA00023295"/>
    </source>
</evidence>
<feature type="domain" description="Glycosyl hydrolase family 13 catalytic" evidence="5">
    <location>
        <begin position="142"/>
        <end position="543"/>
    </location>
</feature>
<dbReference type="EMBL" id="AHAM01000261">
    <property type="protein sequence ID" value="EHK53657.1"/>
    <property type="molecule type" value="Genomic_DNA"/>
</dbReference>
<evidence type="ECO:0000313" key="6">
    <source>
        <dbReference type="EMBL" id="EHK53657.1"/>
    </source>
</evidence>
<sequence>MGGVPVQDGIRFSVWSGAAERLWVSIFDETGDCETDRLELVPEGDGVFALTVPGLNAGTRYGFRADGEYAPERGLWFDPAKLLMDPYALAIDRPYAFDQRLSAGRGEKIDTAPLMPKAVVLELPEPVTPKPPLFRPGGLIYEVAVRAFTMRHPAVPEAQRGTIAALAHPAIIEHLSKLGVSAVELMPVVAWIDERHLPPLGLRNAWGYNPVSFMALDPRLAPGGIAELRDTVATLGDAGIGVILDLVFNHTGESDELGPTLSLRGLDNLAYYRHAPGDPGKLVNHTGTGNTIACDHPAARQLILDTLRHFVLHAGVDGFRFDLATVLGRGDDGFDPNAALLAAIRNDLVLQDRILIAEPWDIGPGGYQLGNFPAPFLEWNDKYRDDIRRFWRGDRGMAGALATRLAGSSDVFGGGRSTRSVNFIAAHDGMTPADIVRYERKHNEENGEQNRDGHDENLSWNNGVEGETDDPDIEARRRADVLAMLSTLFASRGAIMLTAGDEFGRTQSGNNNAYAQDNAITWLDWSGRDRQMEDYVAALSAMRRSVPALRELGFLTGEAHAGVRDVEWLTEAGLPFGEHDWKDAERRRLAMVLGGGSGGRFAALFNGSVSPAEFVLPAQAGFLWSSPPGLPAAGNGGNVLVAGRSVAFVLEREEPR</sequence>
<dbReference type="PANTHER" id="PTHR43002">
    <property type="entry name" value="GLYCOGEN DEBRANCHING ENZYME"/>
    <property type="match status" value="1"/>
</dbReference>
<evidence type="ECO:0000256" key="2">
    <source>
        <dbReference type="ARBA" id="ARBA00022801"/>
    </source>
</evidence>
<evidence type="ECO:0000256" key="1">
    <source>
        <dbReference type="ARBA" id="ARBA00008061"/>
    </source>
</evidence>
<dbReference type="Proteomes" id="UP000003250">
    <property type="component" value="Unassembled WGS sequence"/>
</dbReference>
<accession>H0I045</accession>
<dbReference type="CDD" id="cd02856">
    <property type="entry name" value="E_set_GDE_Isoamylase_N"/>
    <property type="match status" value="1"/>
</dbReference>
<dbReference type="SUPFAM" id="SSF81296">
    <property type="entry name" value="E set domains"/>
    <property type="match status" value="1"/>
</dbReference>
<dbReference type="InterPro" id="IPR013783">
    <property type="entry name" value="Ig-like_fold"/>
</dbReference>
<keyword evidence="3" id="KW-0326">Glycosidase</keyword>
<keyword evidence="7" id="KW-1185">Reference proteome</keyword>
<reference evidence="6 7" key="1">
    <citation type="journal article" date="2012" name="J. Bacteriol.">
        <title>Draft Genome Sequence of Mesorhizobium alhagi CCNWXJ12-2T, a Novel Salt-Resistant Species Isolated from the Desert of Northwestern China.</title>
        <authorList>
            <person name="Zhou M."/>
            <person name="Chen W."/>
            <person name="Chen H."/>
            <person name="Wei G."/>
        </authorList>
    </citation>
    <scope>NUCLEOTIDE SEQUENCE [LARGE SCALE GENOMIC DNA]</scope>
    <source>
        <strain evidence="6 7">CCNWXJ12-2</strain>
    </source>
</reference>
<organism evidence="6 7">
    <name type="scientific">Mesorhizobium alhagi CCNWXJ12-2</name>
    <dbReference type="NCBI Taxonomy" id="1107882"/>
    <lineage>
        <taxon>Bacteria</taxon>
        <taxon>Pseudomonadati</taxon>
        <taxon>Pseudomonadota</taxon>
        <taxon>Alphaproteobacteria</taxon>
        <taxon>Hyphomicrobiales</taxon>
        <taxon>Phyllobacteriaceae</taxon>
        <taxon>Allomesorhizobium</taxon>
    </lineage>
</organism>
<dbReference type="PATRIC" id="fig|1107882.3.peg.5645"/>
<dbReference type="NCBIfam" id="TIGR02100">
    <property type="entry name" value="glgX_debranch"/>
    <property type="match status" value="1"/>
</dbReference>
<keyword evidence="2" id="KW-0378">Hydrolase</keyword>
<dbReference type="Pfam" id="PF02922">
    <property type="entry name" value="CBM_48"/>
    <property type="match status" value="1"/>
</dbReference>
<dbReference type="InterPro" id="IPR004193">
    <property type="entry name" value="Glyco_hydro_13_N"/>
</dbReference>
<dbReference type="GO" id="GO:0004135">
    <property type="term" value="F:amylo-alpha-1,6-glucosidase activity"/>
    <property type="evidence" value="ECO:0007669"/>
    <property type="project" value="InterPro"/>
</dbReference>
<dbReference type="Gene3D" id="3.20.20.80">
    <property type="entry name" value="Glycosidases"/>
    <property type="match status" value="1"/>
</dbReference>